<reference evidence="2 5" key="4">
    <citation type="submission" date="2019-12" db="EMBL/GenBank/DDBJ databases">
        <title>Multi-Generational Helicobacter saguini Isolates.</title>
        <authorList>
            <person name="Mannion A."/>
            <person name="Shen Z."/>
            <person name="Fox J.G."/>
        </authorList>
    </citation>
    <scope>NUCLEOTIDE SEQUENCE [LARGE SCALE GENOMIC DNA]</scope>
    <source>
        <strain evidence="2">16-048</strain>
        <strain evidence="5">16-048 (F4)</strain>
    </source>
</reference>
<comment type="caution">
    <text evidence="3">The sequence shown here is derived from an EMBL/GenBank/DDBJ whole genome shotgun (WGS) entry which is preliminary data.</text>
</comment>
<protein>
    <submittedName>
        <fullName evidence="3">Uncharacterized protein</fullName>
    </submittedName>
</protein>
<dbReference type="EMBL" id="QBIU01000002">
    <property type="protein sequence ID" value="MWV70236.1"/>
    <property type="molecule type" value="Genomic_DNA"/>
</dbReference>
<dbReference type="Proteomes" id="UP000029714">
    <property type="component" value="Unassembled WGS sequence"/>
</dbReference>
<dbReference type="AlphaFoldDB" id="A0A347VQ91"/>
<dbReference type="RefSeq" id="WP_034569890.1">
    <property type="nucleotide sequence ID" value="NZ_JRMP02000031.1"/>
</dbReference>
<dbReference type="STRING" id="1548018.LS64_01880"/>
<sequence length="162" mass="19704">MAKEKVIYFDSGEFINEQTGEKNRFIISRDKQECNNETLLKALCKMIDCTYEDYFETYEEYFKRLNSVVDTIKENKEICMNNIILLYNNINKFGDAFYYMCEATNEFHIDLDHDKLFLFLMKYYFEKVISRTEKRNLSKAEDREKEKKDLRDFVRYKKPKKG</sequence>
<evidence type="ECO:0000256" key="1">
    <source>
        <dbReference type="SAM" id="MobiDB-lite"/>
    </source>
</evidence>
<name>A0A347VQ91_9HELI</name>
<dbReference type="EMBL" id="JRMP02000031">
    <property type="protein sequence ID" value="TLD91640.1"/>
    <property type="molecule type" value="Genomic_DNA"/>
</dbReference>
<dbReference type="Proteomes" id="UP000477070">
    <property type="component" value="Unassembled WGS sequence"/>
</dbReference>
<reference evidence="3 4" key="2">
    <citation type="journal article" date="2016" name="Infect. Immun.">
        <title>Helicobacter saguini, a Novel Helicobacter Isolated from Cotton-Top Tamarins with Ulcerative Colitis, Has Proinflammatory Properties and Induces Typhlocolitis and Dysplasia in Gnotobiotic IL-10-/- Mice.</title>
        <authorList>
            <person name="Shen Z."/>
            <person name="Mannion A."/>
            <person name="Whary M.T."/>
            <person name="Muthupalani S."/>
            <person name="Sheh A."/>
            <person name="Feng Y."/>
            <person name="Gong G."/>
            <person name="Vandamme P."/>
            <person name="Holcombe H.R."/>
            <person name="Paster B.J."/>
            <person name="Fox J.G."/>
        </authorList>
    </citation>
    <scope>NUCLEOTIDE SEQUENCE [LARGE SCALE GENOMIC DNA]</scope>
    <source>
        <strain evidence="3 4">MIT 97-6194</strain>
    </source>
</reference>
<gene>
    <name evidence="2" type="ORF">DCO61_09545</name>
    <name evidence="3" type="ORF">LS64_011660</name>
</gene>
<evidence type="ECO:0000313" key="3">
    <source>
        <dbReference type="EMBL" id="TLD91640.1"/>
    </source>
</evidence>
<feature type="region of interest" description="Disordered" evidence="1">
    <location>
        <begin position="137"/>
        <end position="162"/>
    </location>
</feature>
<proteinExistence type="predicted"/>
<reference evidence="3 4" key="1">
    <citation type="journal article" date="2014" name="Genome Announc.">
        <title>Draft genome sequences of eight enterohepatic helicobacter species isolated from both laboratory and wild rodents.</title>
        <authorList>
            <person name="Sheh A."/>
            <person name="Shen Z."/>
            <person name="Fox J.G."/>
        </authorList>
    </citation>
    <scope>NUCLEOTIDE SEQUENCE [LARGE SCALE GENOMIC DNA]</scope>
    <source>
        <strain evidence="3 4">MIT 97-6194</strain>
    </source>
</reference>
<reference evidence="3" key="3">
    <citation type="submission" date="2018-04" db="EMBL/GenBank/DDBJ databases">
        <authorList>
            <person name="Sheh A."/>
            <person name="Shen Z."/>
            <person name="Mannion A.J."/>
            <person name="Fox J.G."/>
        </authorList>
    </citation>
    <scope>NUCLEOTIDE SEQUENCE</scope>
    <source>
        <strain evidence="3">MIT 97-6194</strain>
    </source>
</reference>
<evidence type="ECO:0000313" key="5">
    <source>
        <dbReference type="Proteomes" id="UP000477070"/>
    </source>
</evidence>
<organism evidence="3 4">
    <name type="scientific">Helicobacter saguini</name>
    <dbReference type="NCBI Taxonomy" id="1548018"/>
    <lineage>
        <taxon>Bacteria</taxon>
        <taxon>Pseudomonadati</taxon>
        <taxon>Campylobacterota</taxon>
        <taxon>Epsilonproteobacteria</taxon>
        <taxon>Campylobacterales</taxon>
        <taxon>Helicobacteraceae</taxon>
        <taxon>Helicobacter</taxon>
    </lineage>
</organism>
<evidence type="ECO:0000313" key="4">
    <source>
        <dbReference type="Proteomes" id="UP000029714"/>
    </source>
</evidence>
<feature type="compositionally biased region" description="Basic and acidic residues" evidence="1">
    <location>
        <begin position="137"/>
        <end position="155"/>
    </location>
</feature>
<keyword evidence="4" id="KW-1185">Reference proteome</keyword>
<accession>A0A347VQ91</accession>
<evidence type="ECO:0000313" key="2">
    <source>
        <dbReference type="EMBL" id="MWV70236.1"/>
    </source>
</evidence>